<evidence type="ECO:0000256" key="7">
    <source>
        <dbReference type="ARBA" id="ARBA00047899"/>
    </source>
</evidence>
<dbReference type="PANTHER" id="PTHR43289">
    <property type="entry name" value="MITOGEN-ACTIVATED PROTEIN KINASE KINASE KINASE 20-RELATED"/>
    <property type="match status" value="1"/>
</dbReference>
<dbReference type="FunFam" id="3.30.200.20:FF:000035">
    <property type="entry name" value="Serine/threonine protein kinase Stk1"/>
    <property type="match status" value="1"/>
</dbReference>
<keyword evidence="4" id="KW-0547">Nucleotide-binding</keyword>
<dbReference type="Pfam" id="PF00069">
    <property type="entry name" value="Pkinase"/>
    <property type="match status" value="1"/>
</dbReference>
<dbReference type="Pfam" id="PF03793">
    <property type="entry name" value="PASTA"/>
    <property type="match status" value="5"/>
</dbReference>
<keyword evidence="3" id="KW-0808">Transferase</keyword>
<evidence type="ECO:0000256" key="9">
    <source>
        <dbReference type="SAM" id="MobiDB-lite"/>
    </source>
</evidence>
<feature type="region of interest" description="Disordered" evidence="9">
    <location>
        <begin position="334"/>
        <end position="380"/>
    </location>
</feature>
<dbReference type="PROSITE" id="PS00108">
    <property type="entry name" value="PROTEIN_KINASE_ST"/>
    <property type="match status" value="1"/>
</dbReference>
<evidence type="ECO:0000256" key="3">
    <source>
        <dbReference type="ARBA" id="ARBA00022679"/>
    </source>
</evidence>
<dbReference type="GO" id="GO:0004674">
    <property type="term" value="F:protein serine/threonine kinase activity"/>
    <property type="evidence" value="ECO:0007669"/>
    <property type="project" value="UniProtKB-KW"/>
</dbReference>
<dbReference type="FunFam" id="1.10.510.10:FF:000021">
    <property type="entry name" value="Serine/threonine protein kinase"/>
    <property type="match status" value="1"/>
</dbReference>
<dbReference type="AlphaFoldDB" id="A0A3D4T297"/>
<accession>A0A3D4T297</accession>
<dbReference type="Gene3D" id="3.30.10.20">
    <property type="match status" value="5"/>
</dbReference>
<name>A0A3D4T297_9CORY</name>
<feature type="domain" description="PASTA" evidence="12">
    <location>
        <begin position="414"/>
        <end position="480"/>
    </location>
</feature>
<comment type="catalytic activity">
    <reaction evidence="8">
        <text>L-seryl-[protein] + ATP = O-phospho-L-seryl-[protein] + ADP + H(+)</text>
        <dbReference type="Rhea" id="RHEA:17989"/>
        <dbReference type="Rhea" id="RHEA-COMP:9863"/>
        <dbReference type="Rhea" id="RHEA-COMP:11604"/>
        <dbReference type="ChEBI" id="CHEBI:15378"/>
        <dbReference type="ChEBI" id="CHEBI:29999"/>
        <dbReference type="ChEBI" id="CHEBI:30616"/>
        <dbReference type="ChEBI" id="CHEBI:83421"/>
        <dbReference type="ChEBI" id="CHEBI:456216"/>
        <dbReference type="EC" id="2.7.11.1"/>
    </reaction>
</comment>
<dbReference type="Proteomes" id="UP000261739">
    <property type="component" value="Unassembled WGS sequence"/>
</dbReference>
<evidence type="ECO:0000256" key="2">
    <source>
        <dbReference type="ARBA" id="ARBA00022527"/>
    </source>
</evidence>
<dbReference type="GO" id="GO:0045717">
    <property type="term" value="P:negative regulation of fatty acid biosynthetic process"/>
    <property type="evidence" value="ECO:0007669"/>
    <property type="project" value="UniProtKB-ARBA"/>
</dbReference>
<dbReference type="EC" id="2.7.11.1" evidence="1"/>
<feature type="domain" description="Protein kinase" evidence="11">
    <location>
        <begin position="15"/>
        <end position="287"/>
    </location>
</feature>
<dbReference type="InterPro" id="IPR000719">
    <property type="entry name" value="Prot_kinase_dom"/>
</dbReference>
<dbReference type="InterPro" id="IPR011009">
    <property type="entry name" value="Kinase-like_dom_sf"/>
</dbReference>
<evidence type="ECO:0000256" key="6">
    <source>
        <dbReference type="ARBA" id="ARBA00022840"/>
    </source>
</evidence>
<feature type="region of interest" description="Disordered" evidence="9">
    <location>
        <begin position="643"/>
        <end position="677"/>
    </location>
</feature>
<dbReference type="SUPFAM" id="SSF54184">
    <property type="entry name" value="Penicillin-binding protein 2x (pbp-2x), c-terminal domain"/>
    <property type="match status" value="1"/>
</dbReference>
<keyword evidence="6" id="KW-0067">ATP-binding</keyword>
<dbReference type="NCBIfam" id="NF033483">
    <property type="entry name" value="PknB_PASTA_kin"/>
    <property type="match status" value="1"/>
</dbReference>
<dbReference type="SUPFAM" id="SSF56112">
    <property type="entry name" value="Protein kinase-like (PK-like)"/>
    <property type="match status" value="1"/>
</dbReference>
<dbReference type="CDD" id="cd06577">
    <property type="entry name" value="PASTA_pknB"/>
    <property type="match status" value="5"/>
</dbReference>
<keyword evidence="10" id="KW-0812">Transmembrane</keyword>
<reference evidence="13 14" key="1">
    <citation type="journal article" date="2018" name="Nat. Biotechnol.">
        <title>A standardized bacterial taxonomy based on genome phylogeny substantially revises the tree of life.</title>
        <authorList>
            <person name="Parks D.H."/>
            <person name="Chuvochina M."/>
            <person name="Waite D.W."/>
            <person name="Rinke C."/>
            <person name="Skarshewski A."/>
            <person name="Chaumeil P.A."/>
            <person name="Hugenholtz P."/>
        </authorList>
    </citation>
    <scope>NUCLEOTIDE SEQUENCE [LARGE SCALE GENOMIC DNA]</scope>
    <source>
        <strain evidence="13">UBA11247</strain>
    </source>
</reference>
<dbReference type="InterPro" id="IPR005543">
    <property type="entry name" value="PASTA_dom"/>
</dbReference>
<dbReference type="SMART" id="SM00220">
    <property type="entry name" value="S_TKc"/>
    <property type="match status" value="1"/>
</dbReference>
<feature type="domain" description="PASTA" evidence="12">
    <location>
        <begin position="681"/>
        <end position="743"/>
    </location>
</feature>
<dbReference type="EMBL" id="DQID01000327">
    <property type="protein sequence ID" value="HCT15658.1"/>
    <property type="molecule type" value="Genomic_DNA"/>
</dbReference>
<dbReference type="CDD" id="cd14014">
    <property type="entry name" value="STKc_PknB_like"/>
    <property type="match status" value="1"/>
</dbReference>
<comment type="catalytic activity">
    <reaction evidence="7">
        <text>L-threonyl-[protein] + ATP = O-phospho-L-threonyl-[protein] + ADP + H(+)</text>
        <dbReference type="Rhea" id="RHEA:46608"/>
        <dbReference type="Rhea" id="RHEA-COMP:11060"/>
        <dbReference type="Rhea" id="RHEA-COMP:11605"/>
        <dbReference type="ChEBI" id="CHEBI:15378"/>
        <dbReference type="ChEBI" id="CHEBI:30013"/>
        <dbReference type="ChEBI" id="CHEBI:30616"/>
        <dbReference type="ChEBI" id="CHEBI:61977"/>
        <dbReference type="ChEBI" id="CHEBI:456216"/>
        <dbReference type="EC" id="2.7.11.1"/>
    </reaction>
</comment>
<dbReference type="PROSITE" id="PS50011">
    <property type="entry name" value="PROTEIN_KINASE_DOM"/>
    <property type="match status" value="1"/>
</dbReference>
<evidence type="ECO:0000259" key="12">
    <source>
        <dbReference type="PROSITE" id="PS51178"/>
    </source>
</evidence>
<keyword evidence="10" id="KW-0472">Membrane</keyword>
<dbReference type="STRING" id="863239.GCA_000213935_00337"/>
<proteinExistence type="predicted"/>
<evidence type="ECO:0000313" key="14">
    <source>
        <dbReference type="Proteomes" id="UP000261739"/>
    </source>
</evidence>
<feature type="compositionally biased region" description="Gly residues" evidence="9">
    <location>
        <begin position="369"/>
        <end position="378"/>
    </location>
</feature>
<evidence type="ECO:0000256" key="1">
    <source>
        <dbReference type="ARBA" id="ARBA00012513"/>
    </source>
</evidence>
<dbReference type="Gene3D" id="3.30.200.20">
    <property type="entry name" value="Phosphorylase Kinase, domain 1"/>
    <property type="match status" value="1"/>
</dbReference>
<keyword evidence="5 13" id="KW-0418">Kinase</keyword>
<feature type="domain" description="PASTA" evidence="12">
    <location>
        <begin position="548"/>
        <end position="615"/>
    </location>
</feature>
<evidence type="ECO:0000313" key="13">
    <source>
        <dbReference type="EMBL" id="HCT15658.1"/>
    </source>
</evidence>
<dbReference type="PANTHER" id="PTHR43289:SF34">
    <property type="entry name" value="SERINE_THREONINE-PROTEIN KINASE YBDM-RELATED"/>
    <property type="match status" value="1"/>
</dbReference>
<dbReference type="GO" id="GO:0005524">
    <property type="term" value="F:ATP binding"/>
    <property type="evidence" value="ECO:0007669"/>
    <property type="project" value="UniProtKB-KW"/>
</dbReference>
<feature type="transmembrane region" description="Helical" evidence="10">
    <location>
        <begin position="392"/>
        <end position="412"/>
    </location>
</feature>
<feature type="region of interest" description="Disordered" evidence="9">
    <location>
        <begin position="714"/>
        <end position="743"/>
    </location>
</feature>
<feature type="compositionally biased region" description="Polar residues" evidence="9">
    <location>
        <begin position="714"/>
        <end position="737"/>
    </location>
</feature>
<evidence type="ECO:0000256" key="8">
    <source>
        <dbReference type="ARBA" id="ARBA00048679"/>
    </source>
</evidence>
<sequence>MAPHLQAGDLIDGRYRVGATIARGGMSTVYHCVDTRLDRDIAAKVMDPSLSADPASRTRFEREARAVAQLNHPCLVNVFDQGVDHRPTGDTVFLIMELVPGGTLRELLRERGAMPPYAALAVMAPVLEALALAHEHGMVHRDVKPDNVLIREDHQVKLADFGLVRAAHRHRRTDGGPVLGTAAYLSPEQIRDGAAGPASDVYSAGILLFELLTGAPPFRGATPDETARMRLDAEVPPPSSRIAGVPPELDELVRRATAQDPADRYADGAEFLAAVTDTRRTLRLPYFAVPAPRLSAVGRALAGSEFGDRLSWDDDAMSTSFVAPVPETTVVDRQQAAHTARTRYQEQPPVPPQQQVPAAPAPAPVPRAGGTGGPGGGVPAPPLTNRRPLVTVIWSVVVVALVAVVALGAWWLTSGRYGEIPQVLGRDVTSARSAVEEAGFTATVNEVWSDDQPQQAVAGTSPDSGSRAVRGSDVAVLVSRGRPTVPQPGQADTLSAYQAKLTDRTLTWKVGDDVWSDSVPVGVVAEVDPVPGNAVATGSTVTLHVSKGARPVTLPDVTGQSEDRARSTLEAAGVKVDGIDRRFDDRTDGGDAVGTSPAAGAEVPSGSTVRLIVSSAIKVPDVTGKSESKAQDALRKAGLNPVIGKGTDSASKVSAGDIATQEPSAGTRIDPSQSTTVTLHPSTVSQVPLVIGSTVKEAKKTLTDAGYKVKVTGKSSSGARVVTQSPGPLTKKPQGTTVEIRGI</sequence>
<dbReference type="PROSITE" id="PS51178">
    <property type="entry name" value="PASTA"/>
    <property type="match status" value="4"/>
</dbReference>
<comment type="caution">
    <text evidence="13">The sequence shown here is derived from an EMBL/GenBank/DDBJ whole genome shotgun (WGS) entry which is preliminary data.</text>
</comment>
<evidence type="ECO:0000259" key="11">
    <source>
        <dbReference type="PROSITE" id="PS50011"/>
    </source>
</evidence>
<dbReference type="SMART" id="SM00740">
    <property type="entry name" value="PASTA"/>
    <property type="match status" value="5"/>
</dbReference>
<keyword evidence="2" id="KW-0723">Serine/threonine-protein kinase</keyword>
<gene>
    <name evidence="13" type="primary">pknB</name>
    <name evidence="13" type="ORF">DIW82_12980</name>
</gene>
<protein>
    <recommendedName>
        <fullName evidence="1">non-specific serine/threonine protein kinase</fullName>
        <ecNumber evidence="1">2.7.11.1</ecNumber>
    </recommendedName>
</protein>
<organism evidence="13 14">
    <name type="scientific">Corynebacterium nuruki</name>
    <dbReference type="NCBI Taxonomy" id="1032851"/>
    <lineage>
        <taxon>Bacteria</taxon>
        <taxon>Bacillati</taxon>
        <taxon>Actinomycetota</taxon>
        <taxon>Actinomycetes</taxon>
        <taxon>Mycobacteriales</taxon>
        <taxon>Corynebacteriaceae</taxon>
        <taxon>Corynebacterium</taxon>
    </lineage>
</organism>
<dbReference type="Gene3D" id="1.10.510.10">
    <property type="entry name" value="Transferase(Phosphotransferase) domain 1"/>
    <property type="match status" value="1"/>
</dbReference>
<evidence type="ECO:0000256" key="5">
    <source>
        <dbReference type="ARBA" id="ARBA00022777"/>
    </source>
</evidence>
<evidence type="ECO:0000256" key="10">
    <source>
        <dbReference type="SAM" id="Phobius"/>
    </source>
</evidence>
<keyword evidence="10" id="KW-1133">Transmembrane helix</keyword>
<dbReference type="InterPro" id="IPR008271">
    <property type="entry name" value="Ser/Thr_kinase_AS"/>
</dbReference>
<evidence type="ECO:0000256" key="4">
    <source>
        <dbReference type="ARBA" id="ARBA00022741"/>
    </source>
</evidence>
<feature type="compositionally biased region" description="Pro residues" evidence="9">
    <location>
        <begin position="348"/>
        <end position="365"/>
    </location>
</feature>
<feature type="domain" description="PASTA" evidence="12">
    <location>
        <begin position="481"/>
        <end position="547"/>
    </location>
</feature>
<dbReference type="RefSeq" id="WP_273053215.1">
    <property type="nucleotide sequence ID" value="NZ_DAITTW010000101.1"/>
</dbReference>